<dbReference type="Gene3D" id="1.10.150.530">
    <property type="match status" value="1"/>
</dbReference>
<dbReference type="GO" id="GO:0030488">
    <property type="term" value="P:tRNA methylation"/>
    <property type="evidence" value="ECO:0007669"/>
    <property type="project" value="UniProtKB-UniRule"/>
</dbReference>
<dbReference type="GO" id="GO:0070040">
    <property type="term" value="F:rRNA (adenine(2503)-C2-)-methyltransferase activity"/>
    <property type="evidence" value="ECO:0007669"/>
    <property type="project" value="UniProtKB-UniRule"/>
</dbReference>
<dbReference type="GO" id="GO:0070475">
    <property type="term" value="P:rRNA base methylation"/>
    <property type="evidence" value="ECO:0007669"/>
    <property type="project" value="UniProtKB-UniRule"/>
</dbReference>
<dbReference type="NCBIfam" id="TIGR00048">
    <property type="entry name" value="rRNA_mod_RlmN"/>
    <property type="match status" value="1"/>
</dbReference>
<dbReference type="Pfam" id="PF21016">
    <property type="entry name" value="RlmN_N"/>
    <property type="match status" value="1"/>
</dbReference>
<dbReference type="InterPro" id="IPR027492">
    <property type="entry name" value="RNA_MTrfase_RlmN"/>
</dbReference>
<dbReference type="PANTHER" id="PTHR30544">
    <property type="entry name" value="23S RRNA METHYLTRANSFERASE"/>
    <property type="match status" value="1"/>
</dbReference>
<evidence type="ECO:0000256" key="2">
    <source>
        <dbReference type="ARBA" id="ARBA00022485"/>
    </source>
</evidence>
<comment type="catalytic activity">
    <reaction evidence="13">
        <text>adenosine(2503) in 23S rRNA + 2 reduced [2Fe-2S]-[ferredoxin] + 2 S-adenosyl-L-methionine = 2-methyladenosine(2503) in 23S rRNA + 5'-deoxyadenosine + L-methionine + 2 oxidized [2Fe-2S]-[ferredoxin] + S-adenosyl-L-homocysteine</text>
        <dbReference type="Rhea" id="RHEA:42916"/>
        <dbReference type="Rhea" id="RHEA-COMP:10000"/>
        <dbReference type="Rhea" id="RHEA-COMP:10001"/>
        <dbReference type="Rhea" id="RHEA-COMP:10152"/>
        <dbReference type="Rhea" id="RHEA-COMP:10282"/>
        <dbReference type="ChEBI" id="CHEBI:17319"/>
        <dbReference type="ChEBI" id="CHEBI:33737"/>
        <dbReference type="ChEBI" id="CHEBI:33738"/>
        <dbReference type="ChEBI" id="CHEBI:57844"/>
        <dbReference type="ChEBI" id="CHEBI:57856"/>
        <dbReference type="ChEBI" id="CHEBI:59789"/>
        <dbReference type="ChEBI" id="CHEBI:74411"/>
        <dbReference type="ChEBI" id="CHEBI:74497"/>
        <dbReference type="EC" id="2.1.1.192"/>
    </reaction>
</comment>
<dbReference type="InterPro" id="IPR006638">
    <property type="entry name" value="Elp3/MiaA/NifB-like_rSAM"/>
</dbReference>
<comment type="subcellular location">
    <subcellularLocation>
        <location evidence="1 13">Cytoplasm</location>
    </subcellularLocation>
</comment>
<feature type="active site" description="S-methylcysteine intermediate" evidence="13">
    <location>
        <position position="345"/>
    </location>
</feature>
<dbReference type="GO" id="GO:0046872">
    <property type="term" value="F:metal ion binding"/>
    <property type="evidence" value="ECO:0007669"/>
    <property type="project" value="UniProtKB-KW"/>
</dbReference>
<dbReference type="PANTHER" id="PTHR30544:SF5">
    <property type="entry name" value="RADICAL SAM CORE DOMAIN-CONTAINING PROTEIN"/>
    <property type="match status" value="1"/>
</dbReference>
<protein>
    <recommendedName>
        <fullName evidence="13">Probable dual-specificity RNA methyltransferase RlmN</fullName>
        <ecNumber evidence="13">2.1.1.192</ecNumber>
    </recommendedName>
    <alternativeName>
        <fullName evidence="13">23S rRNA (adenine(2503)-C(2))-methyltransferase</fullName>
    </alternativeName>
    <alternativeName>
        <fullName evidence="13">23S rRNA m2A2503 methyltransferase</fullName>
    </alternativeName>
    <alternativeName>
        <fullName evidence="13">Ribosomal RNA large subunit methyltransferase N</fullName>
    </alternativeName>
    <alternativeName>
        <fullName evidence="13">tRNA (adenine(37)-C(2))-methyltransferase</fullName>
    </alternativeName>
    <alternativeName>
        <fullName evidence="13">tRNA m2A37 methyltransferase</fullName>
    </alternativeName>
</protein>
<evidence type="ECO:0000313" key="15">
    <source>
        <dbReference type="EMBL" id="TMQ65307.1"/>
    </source>
</evidence>
<dbReference type="FunFam" id="3.20.20.70:FF:000014">
    <property type="entry name" value="Probable dual-specificity RNA methyltransferase RlmN"/>
    <property type="match status" value="1"/>
</dbReference>
<comment type="miscellaneous">
    <text evidence="13">Reaction proceeds by a ping-pong mechanism involving intermediate methylation of a conserved cysteine residue.</text>
</comment>
<feature type="binding site" evidence="13">
    <location>
        <begin position="226"/>
        <end position="228"/>
    </location>
    <ligand>
        <name>S-adenosyl-L-methionine</name>
        <dbReference type="ChEBI" id="CHEBI:59789"/>
    </ligand>
</feature>
<comment type="function">
    <text evidence="13">Specifically methylates position 2 of adenine 2503 in 23S rRNA and position 2 of adenine 37 in tRNAs.</text>
</comment>
<dbReference type="SMART" id="SM00729">
    <property type="entry name" value="Elp3"/>
    <property type="match status" value="1"/>
</dbReference>
<accession>A0A538TNU6</accession>
<dbReference type="PIRSF" id="PIRSF006004">
    <property type="entry name" value="CHP00048"/>
    <property type="match status" value="1"/>
</dbReference>
<dbReference type="HAMAP" id="MF_01849">
    <property type="entry name" value="RNA_methyltr_RlmN"/>
    <property type="match status" value="1"/>
</dbReference>
<feature type="active site" description="Proton acceptor" evidence="13">
    <location>
        <position position="102"/>
    </location>
</feature>
<evidence type="ECO:0000256" key="12">
    <source>
        <dbReference type="ARBA" id="ARBA00023157"/>
    </source>
</evidence>
<gene>
    <name evidence="13 15" type="primary">rlmN</name>
    <name evidence="15" type="ORF">E6K78_07785</name>
</gene>
<evidence type="ECO:0000259" key="14">
    <source>
        <dbReference type="PROSITE" id="PS51918"/>
    </source>
</evidence>
<dbReference type="AlphaFoldDB" id="A0A538TNU6"/>
<dbReference type="InterPro" id="IPR013785">
    <property type="entry name" value="Aldolase_TIM"/>
</dbReference>
<name>A0A538TNU6_UNCEI</name>
<feature type="domain" description="Radical SAM core" evidence="14">
    <location>
        <begin position="108"/>
        <end position="340"/>
    </location>
</feature>
<dbReference type="EC" id="2.1.1.192" evidence="13"/>
<evidence type="ECO:0000313" key="16">
    <source>
        <dbReference type="Proteomes" id="UP000316609"/>
    </source>
</evidence>
<dbReference type="InterPro" id="IPR004383">
    <property type="entry name" value="rRNA_lsu_MTrfase_RlmN/Cfr"/>
</dbReference>
<dbReference type="Gene3D" id="3.20.20.70">
    <property type="entry name" value="Aldolase class I"/>
    <property type="match status" value="1"/>
</dbReference>
<dbReference type="SFLD" id="SFLDS00029">
    <property type="entry name" value="Radical_SAM"/>
    <property type="match status" value="1"/>
</dbReference>
<evidence type="ECO:0000256" key="1">
    <source>
        <dbReference type="ARBA" id="ARBA00004496"/>
    </source>
</evidence>
<keyword evidence="4 13" id="KW-0698">rRNA processing</keyword>
<organism evidence="15 16">
    <name type="scientific">Eiseniibacteriota bacterium</name>
    <dbReference type="NCBI Taxonomy" id="2212470"/>
    <lineage>
        <taxon>Bacteria</taxon>
        <taxon>Candidatus Eiseniibacteriota</taxon>
    </lineage>
</organism>
<evidence type="ECO:0000256" key="8">
    <source>
        <dbReference type="ARBA" id="ARBA00022694"/>
    </source>
</evidence>
<dbReference type="GO" id="GO:0002935">
    <property type="term" value="F:tRNA (adenine(37)-C2)-methyltransferase activity"/>
    <property type="evidence" value="ECO:0007669"/>
    <property type="project" value="UniProtKB-UniRule"/>
</dbReference>
<dbReference type="GO" id="GO:0019843">
    <property type="term" value="F:rRNA binding"/>
    <property type="evidence" value="ECO:0007669"/>
    <property type="project" value="UniProtKB-UniRule"/>
</dbReference>
<sequence>MSAHSLASISPPPSLFGLSRAALAARLADRGMPAYRADQIFGWVYQKHHRSADRMLNLPAPLRDGFHEVCSLALPEVVSLRSTSDQSTHKFALGLADHARVECVSMRAERRLTFCLSSQVGCALGCTFCATGLMGLTRNLSAGEIVAQVLVMGDFHAWRDARFNLVFMGMGEPLANFGPLVDAIHVLRDAKGLGLGARRITVSTSGVVPHIGRLADQGLPLGLAISLHATTDELRNRLVPINRRWPLAELLDAARAYGRHTGRRVTLEYTLLAGVNDGPEDAARLAAIARRLPSKINLIPYNPVPGMAWKRPTQEAIEAFAERLYPIAPAVTVRKTLGGEIWAACGQLGAASDASEA</sequence>
<feature type="binding site" evidence="13">
    <location>
        <position position="302"/>
    </location>
    <ligand>
        <name>S-adenosyl-L-methionine</name>
        <dbReference type="ChEBI" id="CHEBI:59789"/>
    </ligand>
</feature>
<dbReference type="SFLD" id="SFLDG01062">
    <property type="entry name" value="methyltransferase_(Class_A)"/>
    <property type="match status" value="1"/>
</dbReference>
<evidence type="ECO:0000256" key="9">
    <source>
        <dbReference type="ARBA" id="ARBA00022723"/>
    </source>
</evidence>
<evidence type="ECO:0000256" key="6">
    <source>
        <dbReference type="ARBA" id="ARBA00022679"/>
    </source>
</evidence>
<dbReference type="GO" id="GO:0051539">
    <property type="term" value="F:4 iron, 4 sulfur cluster binding"/>
    <property type="evidence" value="ECO:0007669"/>
    <property type="project" value="UniProtKB-UniRule"/>
</dbReference>
<dbReference type="InterPro" id="IPR007197">
    <property type="entry name" value="rSAM"/>
</dbReference>
<comment type="caution">
    <text evidence="15">The sequence shown here is derived from an EMBL/GenBank/DDBJ whole genome shotgun (WGS) entry which is preliminary data.</text>
</comment>
<proteinExistence type="inferred from homology"/>
<keyword evidence="2 13" id="KW-0004">4Fe-4S</keyword>
<dbReference type="CDD" id="cd01335">
    <property type="entry name" value="Radical_SAM"/>
    <property type="match status" value="1"/>
</dbReference>
<feature type="binding site" evidence="13">
    <location>
        <position position="203"/>
    </location>
    <ligand>
        <name>S-adenosyl-L-methionine</name>
        <dbReference type="ChEBI" id="CHEBI:59789"/>
    </ligand>
</feature>
<comment type="similarity">
    <text evidence="13">Belongs to the radical SAM superfamily. RlmN family.</text>
</comment>
<keyword evidence="3 13" id="KW-0963">Cytoplasm</keyword>
<dbReference type="GO" id="GO:0005737">
    <property type="term" value="C:cytoplasm"/>
    <property type="evidence" value="ECO:0007669"/>
    <property type="project" value="UniProtKB-SubCell"/>
</dbReference>
<comment type="caution">
    <text evidence="13">Lacks conserved residue(s) required for the propagation of feature annotation.</text>
</comment>
<keyword evidence="6 13" id="KW-0808">Transferase</keyword>
<dbReference type="Proteomes" id="UP000316609">
    <property type="component" value="Unassembled WGS sequence"/>
</dbReference>
<dbReference type="InterPro" id="IPR058240">
    <property type="entry name" value="rSAM_sf"/>
</dbReference>
<dbReference type="SUPFAM" id="SSF102114">
    <property type="entry name" value="Radical SAM enzymes"/>
    <property type="match status" value="1"/>
</dbReference>
<evidence type="ECO:0000256" key="3">
    <source>
        <dbReference type="ARBA" id="ARBA00022490"/>
    </source>
</evidence>
<feature type="binding site" evidence="13">
    <location>
        <position position="129"/>
    </location>
    <ligand>
        <name>[4Fe-4S] cluster</name>
        <dbReference type="ChEBI" id="CHEBI:49883"/>
        <note>4Fe-4S-S-AdoMet</note>
    </ligand>
</feature>
<keyword evidence="7 13" id="KW-0949">S-adenosyl-L-methionine</keyword>
<comment type="catalytic activity">
    <reaction evidence="13">
        <text>adenosine(37) in tRNA + 2 reduced [2Fe-2S]-[ferredoxin] + 2 S-adenosyl-L-methionine = 2-methyladenosine(37) in tRNA + 5'-deoxyadenosine + L-methionine + 2 oxidized [2Fe-2S]-[ferredoxin] + S-adenosyl-L-homocysteine</text>
        <dbReference type="Rhea" id="RHEA:43332"/>
        <dbReference type="Rhea" id="RHEA-COMP:10000"/>
        <dbReference type="Rhea" id="RHEA-COMP:10001"/>
        <dbReference type="Rhea" id="RHEA-COMP:10162"/>
        <dbReference type="Rhea" id="RHEA-COMP:10485"/>
        <dbReference type="ChEBI" id="CHEBI:17319"/>
        <dbReference type="ChEBI" id="CHEBI:33737"/>
        <dbReference type="ChEBI" id="CHEBI:33738"/>
        <dbReference type="ChEBI" id="CHEBI:57844"/>
        <dbReference type="ChEBI" id="CHEBI:57856"/>
        <dbReference type="ChEBI" id="CHEBI:59789"/>
        <dbReference type="ChEBI" id="CHEBI:74411"/>
        <dbReference type="ChEBI" id="CHEBI:74497"/>
        <dbReference type="EC" id="2.1.1.192"/>
    </reaction>
</comment>
<comment type="cofactor">
    <cofactor evidence="13">
        <name>[4Fe-4S] cluster</name>
        <dbReference type="ChEBI" id="CHEBI:49883"/>
    </cofactor>
    <text evidence="13">Binds 1 [4Fe-4S] cluster. The cluster is coordinated with 3 cysteines and an exchangeable S-adenosyl-L-methionine.</text>
</comment>
<evidence type="ECO:0000256" key="13">
    <source>
        <dbReference type="HAMAP-Rule" id="MF_01849"/>
    </source>
</evidence>
<dbReference type="PROSITE" id="PS51918">
    <property type="entry name" value="RADICAL_SAM"/>
    <property type="match status" value="1"/>
</dbReference>
<evidence type="ECO:0000256" key="7">
    <source>
        <dbReference type="ARBA" id="ARBA00022691"/>
    </source>
</evidence>
<keyword evidence="10 13" id="KW-0408">Iron</keyword>
<keyword evidence="5 13" id="KW-0489">Methyltransferase</keyword>
<keyword evidence="11 13" id="KW-0411">Iron-sulfur</keyword>
<feature type="binding site" evidence="13">
    <location>
        <position position="122"/>
    </location>
    <ligand>
        <name>[4Fe-4S] cluster</name>
        <dbReference type="ChEBI" id="CHEBI:49883"/>
        <note>4Fe-4S-S-AdoMet</note>
    </ligand>
</feature>
<feature type="binding site" evidence="13">
    <location>
        <begin position="171"/>
        <end position="172"/>
    </location>
    <ligand>
        <name>S-adenosyl-L-methionine</name>
        <dbReference type="ChEBI" id="CHEBI:59789"/>
    </ligand>
</feature>
<keyword evidence="9 13" id="KW-0479">Metal-binding</keyword>
<evidence type="ECO:0000256" key="10">
    <source>
        <dbReference type="ARBA" id="ARBA00023004"/>
    </source>
</evidence>
<evidence type="ECO:0000256" key="11">
    <source>
        <dbReference type="ARBA" id="ARBA00023014"/>
    </source>
</evidence>
<dbReference type="SFLD" id="SFLDF00275">
    <property type="entry name" value="adenosine_C2_methyltransferase"/>
    <property type="match status" value="1"/>
</dbReference>
<dbReference type="GO" id="GO:0000049">
    <property type="term" value="F:tRNA binding"/>
    <property type="evidence" value="ECO:0007669"/>
    <property type="project" value="UniProtKB-UniRule"/>
</dbReference>
<dbReference type="InterPro" id="IPR040072">
    <property type="entry name" value="Methyltransferase_A"/>
</dbReference>
<dbReference type="EMBL" id="VBOY01000072">
    <property type="protein sequence ID" value="TMQ65307.1"/>
    <property type="molecule type" value="Genomic_DNA"/>
</dbReference>
<evidence type="ECO:0000256" key="4">
    <source>
        <dbReference type="ARBA" id="ARBA00022552"/>
    </source>
</evidence>
<reference evidence="15 16" key="1">
    <citation type="journal article" date="2019" name="Nat. Microbiol.">
        <title>Mediterranean grassland soil C-N compound turnover is dependent on rainfall and depth, and is mediated by genomically divergent microorganisms.</title>
        <authorList>
            <person name="Diamond S."/>
            <person name="Andeer P.F."/>
            <person name="Li Z."/>
            <person name="Crits-Christoph A."/>
            <person name="Burstein D."/>
            <person name="Anantharaman K."/>
            <person name="Lane K.R."/>
            <person name="Thomas B.C."/>
            <person name="Pan C."/>
            <person name="Northen T.R."/>
            <person name="Banfield J.F."/>
        </authorList>
    </citation>
    <scope>NUCLEOTIDE SEQUENCE [LARGE SCALE GENOMIC DNA]</scope>
    <source>
        <strain evidence="15">WS_8</strain>
    </source>
</reference>
<evidence type="ECO:0000256" key="5">
    <source>
        <dbReference type="ARBA" id="ARBA00022603"/>
    </source>
</evidence>
<keyword evidence="12 13" id="KW-1015">Disulfide bond</keyword>
<dbReference type="Pfam" id="PF04055">
    <property type="entry name" value="Radical_SAM"/>
    <property type="match status" value="1"/>
</dbReference>
<feature type="binding site" evidence="13">
    <location>
        <position position="126"/>
    </location>
    <ligand>
        <name>[4Fe-4S] cluster</name>
        <dbReference type="ChEBI" id="CHEBI:49883"/>
        <note>4Fe-4S-S-AdoMet</note>
    </ligand>
</feature>
<keyword evidence="8 13" id="KW-0819">tRNA processing</keyword>
<dbReference type="InterPro" id="IPR048641">
    <property type="entry name" value="RlmN_N"/>
</dbReference>